<dbReference type="PANTHER" id="PTHR16228">
    <property type="entry name" value="DIVALENT CATION TRANSPORTER SOLUTE CARRIER FAMILY 41"/>
    <property type="match status" value="1"/>
</dbReference>
<evidence type="ECO:0000313" key="13">
    <source>
        <dbReference type="RefSeq" id="XP_032827468.1"/>
    </source>
</evidence>
<accession>A0AAJ7XBT9</accession>
<evidence type="ECO:0000259" key="11">
    <source>
        <dbReference type="Pfam" id="PF01769"/>
    </source>
</evidence>
<feature type="domain" description="SLC41A/MgtE integral membrane" evidence="11">
    <location>
        <begin position="318"/>
        <end position="456"/>
    </location>
</feature>
<dbReference type="FunFam" id="1.10.357.20:FF:000001">
    <property type="entry name" value="Solute carrier family 41 member 2"/>
    <property type="match status" value="1"/>
</dbReference>
<gene>
    <name evidence="13" type="primary">LOC116952330</name>
</gene>
<keyword evidence="6 9" id="KW-1133">Transmembrane helix</keyword>
<dbReference type="GeneID" id="116952330"/>
<dbReference type="GO" id="GO:0005886">
    <property type="term" value="C:plasma membrane"/>
    <property type="evidence" value="ECO:0007669"/>
    <property type="project" value="TreeGrafter"/>
</dbReference>
<dbReference type="RefSeq" id="XP_032827468.1">
    <property type="nucleotide sequence ID" value="XM_032971577.1"/>
</dbReference>
<feature type="region of interest" description="Disordered" evidence="10">
    <location>
        <begin position="15"/>
        <end position="48"/>
    </location>
</feature>
<proteinExistence type="inferred from homology"/>
<feature type="transmembrane region" description="Helical" evidence="9">
    <location>
        <begin position="139"/>
        <end position="161"/>
    </location>
</feature>
<protein>
    <recommendedName>
        <fullName evidence="9">Solute carrier family 41 member</fullName>
    </recommendedName>
</protein>
<organism evidence="12 13">
    <name type="scientific">Petromyzon marinus</name>
    <name type="common">Sea lamprey</name>
    <dbReference type="NCBI Taxonomy" id="7757"/>
    <lineage>
        <taxon>Eukaryota</taxon>
        <taxon>Metazoa</taxon>
        <taxon>Chordata</taxon>
        <taxon>Craniata</taxon>
        <taxon>Vertebrata</taxon>
        <taxon>Cyclostomata</taxon>
        <taxon>Hyperoartia</taxon>
        <taxon>Petromyzontiformes</taxon>
        <taxon>Petromyzontidae</taxon>
        <taxon>Petromyzon</taxon>
    </lineage>
</organism>
<dbReference type="GO" id="GO:0030001">
    <property type="term" value="P:metal ion transport"/>
    <property type="evidence" value="ECO:0007669"/>
    <property type="project" value="UniProtKB-UniRule"/>
</dbReference>
<dbReference type="PANTHER" id="PTHR16228:SF22">
    <property type="entry name" value="SOLUTE CARRIER FAMILY 41 MEMBER 3"/>
    <property type="match status" value="1"/>
</dbReference>
<dbReference type="GO" id="GO:0008324">
    <property type="term" value="F:monoatomic cation transmembrane transporter activity"/>
    <property type="evidence" value="ECO:0007669"/>
    <property type="project" value="UniProtKB-UniRule"/>
</dbReference>
<keyword evidence="12" id="KW-1185">Reference proteome</keyword>
<feature type="transmembrane region" description="Helical" evidence="9">
    <location>
        <begin position="404"/>
        <end position="429"/>
    </location>
</feature>
<feature type="transmembrane region" description="Helical" evidence="9">
    <location>
        <begin position="250"/>
        <end position="270"/>
    </location>
</feature>
<keyword evidence="8 9" id="KW-0472">Membrane</keyword>
<dbReference type="KEGG" id="pmrn:116952330"/>
<dbReference type="Proteomes" id="UP001318040">
    <property type="component" value="Chromosome 46"/>
</dbReference>
<comment type="subcellular location">
    <subcellularLocation>
        <location evidence="1 9">Membrane</location>
        <topology evidence="1 9">Multi-pass membrane protein</topology>
    </subcellularLocation>
</comment>
<feature type="transmembrane region" description="Helical" evidence="9">
    <location>
        <begin position="220"/>
        <end position="244"/>
    </location>
</feature>
<comment type="caution">
    <text evidence="9">Lacks conserved residue(s) required for the propagation of feature annotation.</text>
</comment>
<evidence type="ECO:0000256" key="8">
    <source>
        <dbReference type="ARBA" id="ARBA00023136"/>
    </source>
</evidence>
<keyword evidence="5 9" id="KW-0460">Magnesium</keyword>
<dbReference type="GO" id="GO:0022890">
    <property type="term" value="F:inorganic cation transmembrane transporter activity"/>
    <property type="evidence" value="ECO:0007669"/>
    <property type="project" value="UniProtKB-UniRule"/>
</dbReference>
<feature type="domain" description="SLC41A/MgtE integral membrane" evidence="11">
    <location>
        <begin position="99"/>
        <end position="238"/>
    </location>
</feature>
<evidence type="ECO:0000256" key="7">
    <source>
        <dbReference type="ARBA" id="ARBA00023065"/>
    </source>
</evidence>
<evidence type="ECO:0000256" key="6">
    <source>
        <dbReference type="ARBA" id="ARBA00022989"/>
    </source>
</evidence>
<dbReference type="Gene3D" id="1.10.357.20">
    <property type="entry name" value="SLC41 divalent cation transporters, integral membrane domain"/>
    <property type="match status" value="2"/>
</dbReference>
<evidence type="ECO:0000256" key="2">
    <source>
        <dbReference type="ARBA" id="ARBA00009749"/>
    </source>
</evidence>
<dbReference type="InterPro" id="IPR006667">
    <property type="entry name" value="SLC41_membr_dom"/>
</dbReference>
<name>A0AAJ7XBT9_PETMA</name>
<evidence type="ECO:0000256" key="10">
    <source>
        <dbReference type="SAM" id="MobiDB-lite"/>
    </source>
</evidence>
<comment type="similarity">
    <text evidence="2 9">Belongs to the SLC41A transporter family.</text>
</comment>
<evidence type="ECO:0000256" key="1">
    <source>
        <dbReference type="ARBA" id="ARBA00004141"/>
    </source>
</evidence>
<feature type="transmembrane region" description="Helical" evidence="9">
    <location>
        <begin position="181"/>
        <end position="208"/>
    </location>
</feature>
<dbReference type="AlphaFoldDB" id="A0AAJ7XBT9"/>
<evidence type="ECO:0000256" key="4">
    <source>
        <dbReference type="ARBA" id="ARBA00022692"/>
    </source>
</evidence>
<dbReference type="InterPro" id="IPR045349">
    <property type="entry name" value="SLC41A1-3"/>
</dbReference>
<evidence type="ECO:0000313" key="12">
    <source>
        <dbReference type="Proteomes" id="UP001318040"/>
    </source>
</evidence>
<dbReference type="Pfam" id="PF01769">
    <property type="entry name" value="MgtE"/>
    <property type="match status" value="2"/>
</dbReference>
<feature type="transmembrane region" description="Helical" evidence="9">
    <location>
        <begin position="314"/>
        <end position="331"/>
    </location>
</feature>
<evidence type="ECO:0000256" key="5">
    <source>
        <dbReference type="ARBA" id="ARBA00022842"/>
    </source>
</evidence>
<keyword evidence="3 9" id="KW-0813">Transport</keyword>
<comment type="function">
    <text evidence="9">Acts as a magnesium transporter.</text>
</comment>
<sequence length="471" mass="48444">MDPLSRVRSLLAGEAAQARPRLEARRRRGETETPVGRGARADEGTPVNKGVEEGAASIALQVVVPFLLAGLGTAGAGTVLDNVQHWAVFRERSELFILVPALLGLKGNLEMTLASRLSTAANKGEMDGSGQRLLITSNIALIQLQATVVGLLAALSAVLLGWMGGAGGAGGWGPWPDPARVAHLCASSMCTAFTAALALGLLTVAVIVSSRRAGINPDNVATPVAASLGDLVTLTLLAHTATFLQHHDAGLLPGAVCLAVVLLAPLWVALASRCPTTHDVLYHGWTPVVAAVAISSVGGLILDKTVTNPGYSGMAVFTPIINGVGGNLVAVQASRISTHLHLGHSPGLPTGTWPSLRATFCGPGVSSCSARVLLSLVVPGHVTVMATVRFLQGPSPTPLAFIPLYLGAALLQVCVLLCVAAWLVPWLWARGSDPDSSSIPYLTALGDLLGTALLAATFHALHNLGWGAPTL</sequence>
<feature type="transmembrane region" description="Helical" evidence="9">
    <location>
        <begin position="441"/>
        <end position="461"/>
    </location>
</feature>
<dbReference type="InterPro" id="IPR036739">
    <property type="entry name" value="SLC41_membr_dom_sf"/>
</dbReference>
<dbReference type="SUPFAM" id="SSF161093">
    <property type="entry name" value="MgtE membrane domain-like"/>
    <property type="match status" value="2"/>
</dbReference>
<evidence type="ECO:0000256" key="3">
    <source>
        <dbReference type="ARBA" id="ARBA00022448"/>
    </source>
</evidence>
<keyword evidence="7 9" id="KW-0406">Ion transport</keyword>
<evidence type="ECO:0000256" key="9">
    <source>
        <dbReference type="RuleBase" id="RU369007"/>
    </source>
</evidence>
<feature type="transmembrane region" description="Helical" evidence="9">
    <location>
        <begin position="282"/>
        <end position="302"/>
    </location>
</feature>
<keyword evidence="4 9" id="KW-0812">Transmembrane</keyword>
<reference evidence="13" key="1">
    <citation type="submission" date="2025-08" db="UniProtKB">
        <authorList>
            <consortium name="RefSeq"/>
        </authorList>
    </citation>
    <scope>IDENTIFICATION</scope>
    <source>
        <tissue evidence="13">Sperm</tissue>
    </source>
</reference>